<dbReference type="EMBL" id="JACXAH010000007">
    <property type="protein sequence ID" value="MBD1371940.1"/>
    <property type="molecule type" value="Genomic_DNA"/>
</dbReference>
<dbReference type="GO" id="GO:0032259">
    <property type="term" value="P:methylation"/>
    <property type="evidence" value="ECO:0007669"/>
    <property type="project" value="UniProtKB-KW"/>
</dbReference>
<keyword evidence="3" id="KW-1185">Reference proteome</keyword>
<proteinExistence type="predicted"/>
<organism evidence="2 3">
    <name type="scientific">Polycladospora coralii</name>
    <dbReference type="NCBI Taxonomy" id="2771432"/>
    <lineage>
        <taxon>Bacteria</taxon>
        <taxon>Bacillati</taxon>
        <taxon>Bacillota</taxon>
        <taxon>Bacilli</taxon>
        <taxon>Bacillales</taxon>
        <taxon>Thermoactinomycetaceae</taxon>
        <taxon>Polycladospora</taxon>
    </lineage>
</organism>
<evidence type="ECO:0000313" key="3">
    <source>
        <dbReference type="Proteomes" id="UP000661691"/>
    </source>
</evidence>
<accession>A0A926RSU8</accession>
<dbReference type="RefSeq" id="WP_191141776.1">
    <property type="nucleotide sequence ID" value="NZ_JACXAH010000007.1"/>
</dbReference>
<dbReference type="InterPro" id="IPR041698">
    <property type="entry name" value="Methyltransf_25"/>
</dbReference>
<gene>
    <name evidence="2" type="ORF">IC620_06145</name>
</gene>
<keyword evidence="2" id="KW-0489">Methyltransferase</keyword>
<evidence type="ECO:0000259" key="1">
    <source>
        <dbReference type="Pfam" id="PF13649"/>
    </source>
</evidence>
<name>A0A926RSU8_9BACL</name>
<sequence length="82" mass="9043">MPNHKHVYKNEVLQYDRMISKQPNLLPHIEKIVAVEGLDIIDIGAGTGRLTIPLAQTAKSVLALDQSPEMLSLIATRLDQLG</sequence>
<comment type="caution">
    <text evidence="2">The sequence shown here is derived from an EMBL/GenBank/DDBJ whole genome shotgun (WGS) entry which is preliminary data.</text>
</comment>
<dbReference type="CDD" id="cd02440">
    <property type="entry name" value="AdoMet_MTases"/>
    <property type="match status" value="1"/>
</dbReference>
<reference evidence="2" key="1">
    <citation type="submission" date="2020-09" db="EMBL/GenBank/DDBJ databases">
        <title>A novel bacterium of genus Hazenella, isolated from South China Sea.</title>
        <authorList>
            <person name="Huang H."/>
            <person name="Mo K."/>
            <person name="Hu Y."/>
        </authorList>
    </citation>
    <scope>NUCLEOTIDE SEQUENCE</scope>
    <source>
        <strain evidence="2">IB182357</strain>
    </source>
</reference>
<keyword evidence="2" id="KW-0808">Transferase</keyword>
<dbReference type="Pfam" id="PF13649">
    <property type="entry name" value="Methyltransf_25"/>
    <property type="match status" value="1"/>
</dbReference>
<dbReference type="SUPFAM" id="SSF53335">
    <property type="entry name" value="S-adenosyl-L-methionine-dependent methyltransferases"/>
    <property type="match status" value="1"/>
</dbReference>
<feature type="domain" description="Methyltransferase" evidence="1">
    <location>
        <begin position="40"/>
        <end position="80"/>
    </location>
</feature>
<evidence type="ECO:0000313" key="2">
    <source>
        <dbReference type="EMBL" id="MBD1371940.1"/>
    </source>
</evidence>
<feature type="non-terminal residue" evidence="2">
    <location>
        <position position="82"/>
    </location>
</feature>
<dbReference type="GO" id="GO:0008168">
    <property type="term" value="F:methyltransferase activity"/>
    <property type="evidence" value="ECO:0007669"/>
    <property type="project" value="UniProtKB-KW"/>
</dbReference>
<protein>
    <submittedName>
        <fullName evidence="2">Class I SAM-dependent methyltransferase</fullName>
    </submittedName>
</protein>
<dbReference type="AlphaFoldDB" id="A0A926RSU8"/>
<dbReference type="Proteomes" id="UP000661691">
    <property type="component" value="Unassembled WGS sequence"/>
</dbReference>
<dbReference type="Gene3D" id="3.40.50.150">
    <property type="entry name" value="Vaccinia Virus protein VP39"/>
    <property type="match status" value="1"/>
</dbReference>
<dbReference type="InterPro" id="IPR029063">
    <property type="entry name" value="SAM-dependent_MTases_sf"/>
</dbReference>